<keyword evidence="1" id="KW-1133">Transmembrane helix</keyword>
<organism evidence="2 3">
    <name type="scientific">Nezara viridula</name>
    <name type="common">Southern green stink bug</name>
    <name type="synonym">Cimex viridulus</name>
    <dbReference type="NCBI Taxonomy" id="85310"/>
    <lineage>
        <taxon>Eukaryota</taxon>
        <taxon>Metazoa</taxon>
        <taxon>Ecdysozoa</taxon>
        <taxon>Arthropoda</taxon>
        <taxon>Hexapoda</taxon>
        <taxon>Insecta</taxon>
        <taxon>Pterygota</taxon>
        <taxon>Neoptera</taxon>
        <taxon>Paraneoptera</taxon>
        <taxon>Hemiptera</taxon>
        <taxon>Heteroptera</taxon>
        <taxon>Panheteroptera</taxon>
        <taxon>Pentatomomorpha</taxon>
        <taxon>Pentatomoidea</taxon>
        <taxon>Pentatomidae</taxon>
        <taxon>Pentatominae</taxon>
        <taxon>Nezara</taxon>
    </lineage>
</organism>
<evidence type="ECO:0000313" key="3">
    <source>
        <dbReference type="Proteomes" id="UP001152798"/>
    </source>
</evidence>
<accession>A0A9P0H5Y3</accession>
<protein>
    <submittedName>
        <fullName evidence="2">Uncharacterized protein</fullName>
    </submittedName>
</protein>
<feature type="transmembrane region" description="Helical" evidence="1">
    <location>
        <begin position="20"/>
        <end position="40"/>
    </location>
</feature>
<name>A0A9P0H5Y3_NEZVI</name>
<reference evidence="2" key="1">
    <citation type="submission" date="2022-01" db="EMBL/GenBank/DDBJ databases">
        <authorList>
            <person name="King R."/>
        </authorList>
    </citation>
    <scope>NUCLEOTIDE SEQUENCE</scope>
</reference>
<sequence>MLNLAIKNFFNCYKILKNVVLGKYFLCMNLLYFYLIYSILLSNMKHILFKILCKYHHTTRHNYIVIRTIIFKNGVKYL</sequence>
<dbReference type="EMBL" id="OV725079">
    <property type="protein sequence ID" value="CAH1395987.1"/>
    <property type="molecule type" value="Genomic_DNA"/>
</dbReference>
<keyword evidence="3" id="KW-1185">Reference proteome</keyword>
<proteinExistence type="predicted"/>
<dbReference type="AlphaFoldDB" id="A0A9P0H5Y3"/>
<gene>
    <name evidence="2" type="ORF">NEZAVI_LOCUS6146</name>
</gene>
<keyword evidence="1" id="KW-0472">Membrane</keyword>
<keyword evidence="1" id="KW-0812">Transmembrane</keyword>
<dbReference type="Proteomes" id="UP001152798">
    <property type="component" value="Chromosome 3"/>
</dbReference>
<evidence type="ECO:0000256" key="1">
    <source>
        <dbReference type="SAM" id="Phobius"/>
    </source>
</evidence>
<evidence type="ECO:0000313" key="2">
    <source>
        <dbReference type="EMBL" id="CAH1395987.1"/>
    </source>
</evidence>